<feature type="non-terminal residue" evidence="1">
    <location>
        <position position="1"/>
    </location>
</feature>
<keyword evidence="2" id="KW-1185">Reference proteome</keyword>
<proteinExistence type="predicted"/>
<dbReference type="EMBL" id="ML976664">
    <property type="protein sequence ID" value="KAF1977069.1"/>
    <property type="molecule type" value="Genomic_DNA"/>
</dbReference>
<evidence type="ECO:0000313" key="2">
    <source>
        <dbReference type="Proteomes" id="UP000800036"/>
    </source>
</evidence>
<dbReference type="OrthoDB" id="5410741at2759"/>
<reference evidence="1" key="1">
    <citation type="journal article" date="2020" name="Stud. Mycol.">
        <title>101 Dothideomycetes genomes: a test case for predicting lifestyles and emergence of pathogens.</title>
        <authorList>
            <person name="Haridas S."/>
            <person name="Albert R."/>
            <person name="Binder M."/>
            <person name="Bloem J."/>
            <person name="Labutti K."/>
            <person name="Salamov A."/>
            <person name="Andreopoulos B."/>
            <person name="Baker S."/>
            <person name="Barry K."/>
            <person name="Bills G."/>
            <person name="Bluhm B."/>
            <person name="Cannon C."/>
            <person name="Castanera R."/>
            <person name="Culley D."/>
            <person name="Daum C."/>
            <person name="Ezra D."/>
            <person name="Gonzalez J."/>
            <person name="Henrissat B."/>
            <person name="Kuo A."/>
            <person name="Liang C."/>
            <person name="Lipzen A."/>
            <person name="Lutzoni F."/>
            <person name="Magnuson J."/>
            <person name="Mondo S."/>
            <person name="Nolan M."/>
            <person name="Ohm R."/>
            <person name="Pangilinan J."/>
            <person name="Park H.-J."/>
            <person name="Ramirez L."/>
            <person name="Alfaro M."/>
            <person name="Sun H."/>
            <person name="Tritt A."/>
            <person name="Yoshinaga Y."/>
            <person name="Zwiers L.-H."/>
            <person name="Turgeon B."/>
            <person name="Goodwin S."/>
            <person name="Spatafora J."/>
            <person name="Crous P."/>
            <person name="Grigoriev I."/>
        </authorList>
    </citation>
    <scope>NUCLEOTIDE SEQUENCE</scope>
    <source>
        <strain evidence="1">CBS 107.79</strain>
    </source>
</reference>
<sequence>IEEKYGDVQLSYDRLRGAVREAWDAITREQLLELIDSMRQRCQDVINAQGGYTKW</sequence>
<name>A0A6A5VKT6_9PLEO</name>
<dbReference type="InterPro" id="IPR036397">
    <property type="entry name" value="RNaseH_sf"/>
</dbReference>
<protein>
    <submittedName>
        <fullName evidence="1">Uncharacterized protein</fullName>
    </submittedName>
</protein>
<dbReference type="GO" id="GO:0003676">
    <property type="term" value="F:nucleic acid binding"/>
    <property type="evidence" value="ECO:0007669"/>
    <property type="project" value="InterPro"/>
</dbReference>
<gene>
    <name evidence="1" type="ORF">BU23DRAFT_453791</name>
</gene>
<accession>A0A6A5VKT6</accession>
<dbReference type="Gene3D" id="3.30.420.10">
    <property type="entry name" value="Ribonuclease H-like superfamily/Ribonuclease H"/>
    <property type="match status" value="1"/>
</dbReference>
<organism evidence="1 2">
    <name type="scientific">Bimuria novae-zelandiae CBS 107.79</name>
    <dbReference type="NCBI Taxonomy" id="1447943"/>
    <lineage>
        <taxon>Eukaryota</taxon>
        <taxon>Fungi</taxon>
        <taxon>Dikarya</taxon>
        <taxon>Ascomycota</taxon>
        <taxon>Pezizomycotina</taxon>
        <taxon>Dothideomycetes</taxon>
        <taxon>Pleosporomycetidae</taxon>
        <taxon>Pleosporales</taxon>
        <taxon>Massarineae</taxon>
        <taxon>Didymosphaeriaceae</taxon>
        <taxon>Bimuria</taxon>
    </lineage>
</organism>
<dbReference type="Proteomes" id="UP000800036">
    <property type="component" value="Unassembled WGS sequence"/>
</dbReference>
<evidence type="ECO:0000313" key="1">
    <source>
        <dbReference type="EMBL" id="KAF1977069.1"/>
    </source>
</evidence>
<dbReference type="AlphaFoldDB" id="A0A6A5VKT6"/>